<dbReference type="InterPro" id="IPR036873">
    <property type="entry name" value="Rhodanese-like_dom_sf"/>
</dbReference>
<dbReference type="InterPro" id="IPR001763">
    <property type="entry name" value="Rhodanese-like_dom"/>
</dbReference>
<protein>
    <submittedName>
        <fullName evidence="2">Sulfurtransferase</fullName>
    </submittedName>
</protein>
<dbReference type="CDD" id="cd00158">
    <property type="entry name" value="RHOD"/>
    <property type="match status" value="1"/>
</dbReference>
<dbReference type="RefSeq" id="WP_221249258.1">
    <property type="nucleotide sequence ID" value="NZ_AP024355.1"/>
</dbReference>
<dbReference type="InterPro" id="IPR003251">
    <property type="entry name" value="Rr_diiron-bd_dom"/>
</dbReference>
<gene>
    <name evidence="2" type="ORF">DESUT3_29300</name>
</gene>
<proteinExistence type="predicted"/>
<feature type="domain" description="Rhodanese" evidence="1">
    <location>
        <begin position="26"/>
        <end position="111"/>
    </location>
</feature>
<reference evidence="2 3" key="2">
    <citation type="journal article" date="2021" name="Int. J. Syst. Evol. Microbiol.">
        <title>Isolation and Polyphasic Characterization of Desulfuromonas versatilis sp. Nov., an Electrogenic Bacteria Capable of Versatile Metabolism Isolated from a Graphene Oxide-Reducing Enrichment Culture.</title>
        <authorList>
            <person name="Xie L."/>
            <person name="Yoshida N."/>
            <person name="Ishii S."/>
            <person name="Meng L."/>
        </authorList>
    </citation>
    <scope>NUCLEOTIDE SEQUENCE [LARGE SCALE GENOMIC DNA]</scope>
    <source>
        <strain evidence="2 3">NIT-T3</strain>
    </source>
</reference>
<reference evidence="2 3" key="1">
    <citation type="journal article" date="2016" name="C (Basel)">
        <title>Selective Growth of and Electricity Production by Marine Exoelectrogenic Bacteria in Self-Aggregated Hydrogel of Microbially Reduced Graphene Oxide.</title>
        <authorList>
            <person name="Yoshida N."/>
            <person name="Goto Y."/>
            <person name="Miyata Y."/>
        </authorList>
    </citation>
    <scope>NUCLEOTIDE SEQUENCE [LARGE SCALE GENOMIC DNA]</scope>
    <source>
        <strain evidence="2 3">NIT-T3</strain>
    </source>
</reference>
<dbReference type="EMBL" id="AP024355">
    <property type="protein sequence ID" value="BCR05861.1"/>
    <property type="molecule type" value="Genomic_DNA"/>
</dbReference>
<dbReference type="InterPro" id="IPR001307">
    <property type="entry name" value="Thiosulphate_STrfase_CS"/>
</dbReference>
<dbReference type="PROSITE" id="PS00380">
    <property type="entry name" value="RHODANESE_1"/>
    <property type="match status" value="1"/>
</dbReference>
<dbReference type="Pfam" id="PF00581">
    <property type="entry name" value="Rhodanese"/>
    <property type="match status" value="1"/>
</dbReference>
<accession>A0ABN6E3W0</accession>
<dbReference type="SMART" id="SM00450">
    <property type="entry name" value="RHOD"/>
    <property type="match status" value="1"/>
</dbReference>
<keyword evidence="3" id="KW-1185">Reference proteome</keyword>
<dbReference type="SUPFAM" id="SSF47240">
    <property type="entry name" value="Ferritin-like"/>
    <property type="match status" value="1"/>
</dbReference>
<dbReference type="CDD" id="cd01045">
    <property type="entry name" value="Ferritin_like_AB"/>
    <property type="match status" value="1"/>
</dbReference>
<dbReference type="PROSITE" id="PS50206">
    <property type="entry name" value="RHODANESE_3"/>
    <property type="match status" value="1"/>
</dbReference>
<evidence type="ECO:0000313" key="2">
    <source>
        <dbReference type="EMBL" id="BCR05861.1"/>
    </source>
</evidence>
<sequence>MAILDFFRPVRSMTAQQAKEFMAVHHPDEFHLVDVRQPAEYQKRHLPGAVLIPMGQLEEGLLALDRGKTTIVYCSSGVRSRSAAAVLENAGFADVWNLGGGLQAWDGLVARGAPEPDLAYFDLASTPEQYVALAWWLEEGARRFYAQLAEMLQDREAASLFRELTTAEEHHKATLLAVYEGLAGRPAREDFPSGVLSAEPRRGMMEGGVAVEEALEWARGRQIKDIVELAIAVETNAYDRYLILQRELSDEHACRVFEVISDEERRHLRKLTQLFEHFL</sequence>
<dbReference type="InterPro" id="IPR009078">
    <property type="entry name" value="Ferritin-like_SF"/>
</dbReference>
<dbReference type="InterPro" id="IPR050229">
    <property type="entry name" value="GlpE_sulfurtransferase"/>
</dbReference>
<dbReference type="Pfam" id="PF02915">
    <property type="entry name" value="Rubrerythrin"/>
    <property type="match status" value="2"/>
</dbReference>
<dbReference type="Gene3D" id="3.40.250.10">
    <property type="entry name" value="Rhodanese-like domain"/>
    <property type="match status" value="1"/>
</dbReference>
<organism evidence="2 3">
    <name type="scientific">Desulfuromonas versatilis</name>
    <dbReference type="NCBI Taxonomy" id="2802975"/>
    <lineage>
        <taxon>Bacteria</taxon>
        <taxon>Pseudomonadati</taxon>
        <taxon>Thermodesulfobacteriota</taxon>
        <taxon>Desulfuromonadia</taxon>
        <taxon>Desulfuromonadales</taxon>
        <taxon>Desulfuromonadaceae</taxon>
        <taxon>Desulfuromonas</taxon>
    </lineage>
</organism>
<evidence type="ECO:0000313" key="3">
    <source>
        <dbReference type="Proteomes" id="UP001319827"/>
    </source>
</evidence>
<dbReference type="PANTHER" id="PTHR43031">
    <property type="entry name" value="FAD-DEPENDENT OXIDOREDUCTASE"/>
    <property type="match status" value="1"/>
</dbReference>
<dbReference type="Gene3D" id="1.20.1260.10">
    <property type="match status" value="1"/>
</dbReference>
<name>A0ABN6E3W0_9BACT</name>
<dbReference type="InterPro" id="IPR012347">
    <property type="entry name" value="Ferritin-like"/>
</dbReference>
<dbReference type="SUPFAM" id="SSF52821">
    <property type="entry name" value="Rhodanese/Cell cycle control phosphatase"/>
    <property type="match status" value="1"/>
</dbReference>
<dbReference type="Proteomes" id="UP001319827">
    <property type="component" value="Chromosome"/>
</dbReference>
<dbReference type="PANTHER" id="PTHR43031:SF1">
    <property type="entry name" value="PYRIDINE NUCLEOTIDE-DISULPHIDE OXIDOREDUCTASE"/>
    <property type="match status" value="1"/>
</dbReference>
<evidence type="ECO:0000259" key="1">
    <source>
        <dbReference type="PROSITE" id="PS50206"/>
    </source>
</evidence>